<protein>
    <recommendedName>
        <fullName evidence="1">non-specific serine/threonine protein kinase</fullName>
        <ecNumber evidence="1">2.7.11.1</ecNumber>
    </recommendedName>
</protein>
<dbReference type="GO" id="GO:0005524">
    <property type="term" value="F:ATP binding"/>
    <property type="evidence" value="ECO:0007669"/>
    <property type="project" value="UniProtKB-UniRule"/>
</dbReference>
<dbReference type="GO" id="GO:0005956">
    <property type="term" value="C:protein kinase CK2 complex"/>
    <property type="evidence" value="ECO:0007669"/>
    <property type="project" value="TreeGrafter"/>
</dbReference>
<feature type="domain" description="Protein kinase" evidence="12">
    <location>
        <begin position="34"/>
        <end position="319"/>
    </location>
</feature>
<reference evidence="13" key="1">
    <citation type="submission" date="2022-10" db="EMBL/GenBank/DDBJ databases">
        <title>Novel sulphate-reducing endosymbionts in the free-living metamonad Anaeramoeba.</title>
        <authorList>
            <person name="Jerlstrom-Hultqvist J."/>
            <person name="Cepicka I."/>
            <person name="Gallot-Lavallee L."/>
            <person name="Salas-Leiva D."/>
            <person name="Curtis B.A."/>
            <person name="Zahonova K."/>
            <person name="Pipaliya S."/>
            <person name="Dacks J."/>
            <person name="Roger A.J."/>
        </authorList>
    </citation>
    <scope>NUCLEOTIDE SEQUENCE</scope>
    <source>
        <strain evidence="13">BMAN</strain>
    </source>
</reference>
<feature type="coiled-coil region" evidence="11">
    <location>
        <begin position="321"/>
        <end position="348"/>
    </location>
</feature>
<evidence type="ECO:0000256" key="8">
    <source>
        <dbReference type="ARBA" id="ARBA00048679"/>
    </source>
</evidence>
<evidence type="ECO:0000256" key="4">
    <source>
        <dbReference type="ARBA" id="ARBA00022741"/>
    </source>
</evidence>
<evidence type="ECO:0000256" key="3">
    <source>
        <dbReference type="ARBA" id="ARBA00022679"/>
    </source>
</evidence>
<dbReference type="OMA" id="ACEKRPQ"/>
<dbReference type="InterPro" id="IPR045216">
    <property type="entry name" value="CK2_alpha"/>
</dbReference>
<dbReference type="EC" id="2.7.11.1" evidence="1"/>
<dbReference type="InterPro" id="IPR008271">
    <property type="entry name" value="Ser/Thr_kinase_AS"/>
</dbReference>
<dbReference type="GO" id="GO:0004674">
    <property type="term" value="F:protein serine/threonine kinase activity"/>
    <property type="evidence" value="ECO:0007669"/>
    <property type="project" value="UniProtKB-KW"/>
</dbReference>
<dbReference type="AlphaFoldDB" id="A0A9Q0LP19"/>
<evidence type="ECO:0000256" key="2">
    <source>
        <dbReference type="ARBA" id="ARBA00022527"/>
    </source>
</evidence>
<evidence type="ECO:0000256" key="9">
    <source>
        <dbReference type="PROSITE-ProRule" id="PRU10141"/>
    </source>
</evidence>
<evidence type="ECO:0000256" key="5">
    <source>
        <dbReference type="ARBA" id="ARBA00022777"/>
    </source>
</evidence>
<keyword evidence="3" id="KW-0808">Transferase</keyword>
<dbReference type="PANTHER" id="PTHR24054">
    <property type="entry name" value="CASEIN KINASE II SUBUNIT ALPHA"/>
    <property type="match status" value="1"/>
</dbReference>
<dbReference type="GO" id="GO:0005829">
    <property type="term" value="C:cytosol"/>
    <property type="evidence" value="ECO:0007669"/>
    <property type="project" value="TreeGrafter"/>
</dbReference>
<dbReference type="InterPro" id="IPR011009">
    <property type="entry name" value="Kinase-like_dom_sf"/>
</dbReference>
<accession>A0A9Q0LP19</accession>
<dbReference type="Pfam" id="PF00069">
    <property type="entry name" value="Pkinase"/>
    <property type="match status" value="1"/>
</dbReference>
<dbReference type="PROSITE" id="PS50011">
    <property type="entry name" value="PROTEIN_KINASE_DOM"/>
    <property type="match status" value="1"/>
</dbReference>
<dbReference type="Gene3D" id="3.30.200.20">
    <property type="entry name" value="Phosphorylase Kinase, domain 1"/>
    <property type="match status" value="1"/>
</dbReference>
<dbReference type="EMBL" id="JAPDFW010000065">
    <property type="protein sequence ID" value="KAJ5075300.1"/>
    <property type="molecule type" value="Genomic_DNA"/>
</dbReference>
<evidence type="ECO:0000256" key="10">
    <source>
        <dbReference type="RuleBase" id="RU000304"/>
    </source>
</evidence>
<feature type="binding site" evidence="9">
    <location>
        <position position="63"/>
    </location>
    <ligand>
        <name>ATP</name>
        <dbReference type="ChEBI" id="CHEBI:30616"/>
    </ligand>
</feature>
<evidence type="ECO:0000256" key="11">
    <source>
        <dbReference type="SAM" id="Coils"/>
    </source>
</evidence>
<comment type="catalytic activity">
    <reaction evidence="8">
        <text>L-seryl-[protein] + ATP = O-phospho-L-seryl-[protein] + ADP + H(+)</text>
        <dbReference type="Rhea" id="RHEA:17989"/>
        <dbReference type="Rhea" id="RHEA-COMP:9863"/>
        <dbReference type="Rhea" id="RHEA-COMP:11604"/>
        <dbReference type="ChEBI" id="CHEBI:15378"/>
        <dbReference type="ChEBI" id="CHEBI:29999"/>
        <dbReference type="ChEBI" id="CHEBI:30616"/>
        <dbReference type="ChEBI" id="CHEBI:83421"/>
        <dbReference type="ChEBI" id="CHEBI:456216"/>
        <dbReference type="EC" id="2.7.11.1"/>
    </reaction>
</comment>
<dbReference type="PANTHER" id="PTHR24054:SF0">
    <property type="entry name" value="CASEIN KINASE II SUBUNIT ALPHA"/>
    <property type="match status" value="1"/>
</dbReference>
<dbReference type="InterPro" id="IPR000719">
    <property type="entry name" value="Prot_kinase_dom"/>
</dbReference>
<evidence type="ECO:0000313" key="13">
    <source>
        <dbReference type="EMBL" id="KAJ5075300.1"/>
    </source>
</evidence>
<dbReference type="FunFam" id="1.10.510.10:FF:000059">
    <property type="entry name" value="Casein kinase II subunit alpha"/>
    <property type="match status" value="1"/>
</dbReference>
<evidence type="ECO:0000256" key="1">
    <source>
        <dbReference type="ARBA" id="ARBA00012513"/>
    </source>
</evidence>
<dbReference type="Proteomes" id="UP001149090">
    <property type="component" value="Unassembled WGS sequence"/>
</dbReference>
<keyword evidence="14" id="KW-1185">Reference proteome</keyword>
<dbReference type="PROSITE" id="PS00107">
    <property type="entry name" value="PROTEIN_KINASE_ATP"/>
    <property type="match status" value="1"/>
</dbReference>
<comment type="similarity">
    <text evidence="10">Belongs to the protein kinase superfamily.</text>
</comment>
<organism evidence="13 14">
    <name type="scientific">Anaeramoeba ignava</name>
    <name type="common">Anaerobic marine amoeba</name>
    <dbReference type="NCBI Taxonomy" id="1746090"/>
    <lineage>
        <taxon>Eukaryota</taxon>
        <taxon>Metamonada</taxon>
        <taxon>Anaeramoebidae</taxon>
        <taxon>Anaeramoeba</taxon>
    </lineage>
</organism>
<evidence type="ECO:0000259" key="12">
    <source>
        <dbReference type="PROSITE" id="PS50011"/>
    </source>
</evidence>
<keyword evidence="5 13" id="KW-0418">Kinase</keyword>
<dbReference type="GO" id="GO:0051726">
    <property type="term" value="P:regulation of cell cycle"/>
    <property type="evidence" value="ECO:0007669"/>
    <property type="project" value="TreeGrafter"/>
</dbReference>
<keyword evidence="6 9" id="KW-0067">ATP-binding</keyword>
<dbReference type="CDD" id="cd14132">
    <property type="entry name" value="STKc_CK2_alpha"/>
    <property type="match status" value="1"/>
</dbReference>
<dbReference type="SMART" id="SM00220">
    <property type="entry name" value="S_TKc"/>
    <property type="match status" value="1"/>
</dbReference>
<evidence type="ECO:0000256" key="6">
    <source>
        <dbReference type="ARBA" id="ARBA00022840"/>
    </source>
</evidence>
<keyword evidence="11" id="KW-0175">Coiled coil</keyword>
<sequence length="363" mass="43069">MSVSRVYANVNLNKPKEYYDYENFTLEWGVKDKYQITKKIGRGKYSEVFQGVQVLNNEPCVVKVLKPVRKGKIKREIKILLNLRGGPNILQLIDLVKDENSIYPALISEFVNNTDFKILYPTLTDFDCRYYTYELLKALEYSHSCGIMHRDIKPHNVMIDHEKRVLRLIDWGLAEFYHPGENYNVRVATRYFKGPELLVDFQQYDYSLDIWSLGCQFAGMIFGKDIFFRGKDNYDQLVKIAKILGTDGLYDYLHTYKIELSRNFLNMIGRHSKKQWNRFVNSSNEHWAVPDALDLLDHLLVYDHKQRYTAQEAMAHPYFDVIRKEEAKKQAREYIKQKKEKVMDLDDEDIDEIVKQQEERKQK</sequence>
<evidence type="ECO:0000313" key="14">
    <source>
        <dbReference type="Proteomes" id="UP001149090"/>
    </source>
</evidence>
<comment type="catalytic activity">
    <reaction evidence="7">
        <text>L-threonyl-[protein] + ATP = O-phospho-L-threonyl-[protein] + ADP + H(+)</text>
        <dbReference type="Rhea" id="RHEA:46608"/>
        <dbReference type="Rhea" id="RHEA-COMP:11060"/>
        <dbReference type="Rhea" id="RHEA-COMP:11605"/>
        <dbReference type="ChEBI" id="CHEBI:15378"/>
        <dbReference type="ChEBI" id="CHEBI:30013"/>
        <dbReference type="ChEBI" id="CHEBI:30616"/>
        <dbReference type="ChEBI" id="CHEBI:61977"/>
        <dbReference type="ChEBI" id="CHEBI:456216"/>
        <dbReference type="EC" id="2.7.11.1"/>
    </reaction>
</comment>
<dbReference type="InterPro" id="IPR017441">
    <property type="entry name" value="Protein_kinase_ATP_BS"/>
</dbReference>
<keyword evidence="2 10" id="KW-0723">Serine/threonine-protein kinase</keyword>
<dbReference type="Gene3D" id="1.10.510.10">
    <property type="entry name" value="Transferase(Phosphotransferase) domain 1"/>
    <property type="match status" value="1"/>
</dbReference>
<dbReference type="PROSITE" id="PS00108">
    <property type="entry name" value="PROTEIN_KINASE_ST"/>
    <property type="match status" value="1"/>
</dbReference>
<proteinExistence type="inferred from homology"/>
<comment type="caution">
    <text evidence="13">The sequence shown here is derived from an EMBL/GenBank/DDBJ whole genome shotgun (WGS) entry which is preliminary data.</text>
</comment>
<evidence type="ECO:0000256" key="7">
    <source>
        <dbReference type="ARBA" id="ARBA00047899"/>
    </source>
</evidence>
<keyword evidence="4 9" id="KW-0547">Nucleotide-binding</keyword>
<dbReference type="FunFam" id="3.30.200.20:FF:000088">
    <property type="entry name" value="Casein kinase II subunit alpha"/>
    <property type="match status" value="1"/>
</dbReference>
<dbReference type="GO" id="GO:0005634">
    <property type="term" value="C:nucleus"/>
    <property type="evidence" value="ECO:0007669"/>
    <property type="project" value="TreeGrafter"/>
</dbReference>
<dbReference type="OrthoDB" id="10254671at2759"/>
<name>A0A9Q0LP19_ANAIG</name>
<gene>
    <name evidence="13" type="ORF">M0811_07270</name>
</gene>
<dbReference type="SUPFAM" id="SSF56112">
    <property type="entry name" value="Protein kinase-like (PK-like)"/>
    <property type="match status" value="1"/>
</dbReference>